<keyword evidence="1" id="KW-0472">Membrane</keyword>
<dbReference type="GeneID" id="9953742"/>
<accession>A0A1S0TDX2</accession>
<dbReference type="EMBL" id="JH717098">
    <property type="protein sequence ID" value="EFO12291.2"/>
    <property type="molecule type" value="Genomic_DNA"/>
</dbReference>
<proteinExistence type="predicted"/>
<dbReference type="CTD" id="9953742"/>
<keyword evidence="1" id="KW-0812">Transmembrane</keyword>
<reference evidence="2" key="1">
    <citation type="submission" date="2012-04" db="EMBL/GenBank/DDBJ databases">
        <title>The Genome Sequence of Loa loa.</title>
        <authorList>
            <consortium name="The Broad Institute Genome Sequencing Platform"/>
            <consortium name="Broad Institute Genome Sequencing Center for Infectious Disease"/>
            <person name="Nutman T.B."/>
            <person name="Fink D.L."/>
            <person name="Russ C."/>
            <person name="Young S."/>
            <person name="Zeng Q."/>
            <person name="Gargeya S."/>
            <person name="Alvarado L."/>
            <person name="Berlin A."/>
            <person name="Chapman S.B."/>
            <person name="Chen Z."/>
            <person name="Freedman E."/>
            <person name="Gellesch M."/>
            <person name="Goldberg J."/>
            <person name="Griggs A."/>
            <person name="Gujja S."/>
            <person name="Heilman E.R."/>
            <person name="Heiman D."/>
            <person name="Howarth C."/>
            <person name="Mehta T."/>
            <person name="Neiman D."/>
            <person name="Pearson M."/>
            <person name="Roberts A."/>
            <person name="Saif S."/>
            <person name="Shea T."/>
            <person name="Shenoy N."/>
            <person name="Sisk P."/>
            <person name="Stolte C."/>
            <person name="Sykes S."/>
            <person name="White J."/>
            <person name="Yandava C."/>
            <person name="Haas B."/>
            <person name="Henn M.R."/>
            <person name="Nusbaum C."/>
            <person name="Birren B."/>
        </authorList>
    </citation>
    <scope>NUCLEOTIDE SEQUENCE [LARGE SCALE GENOMIC DNA]</scope>
</reference>
<gene>
    <name evidence="2" type="ORF">LOAG_16241</name>
</gene>
<feature type="non-terminal residue" evidence="2">
    <location>
        <position position="56"/>
    </location>
</feature>
<evidence type="ECO:0000256" key="1">
    <source>
        <dbReference type="SAM" id="Phobius"/>
    </source>
</evidence>
<sequence length="56" mass="6669">MQWNRVELIICVLLTILLGITLFGGIALWKVCWKNEKSKLISTMQMQFLYHMKQQQ</sequence>
<name>A0A1S0TDX2_LOALO</name>
<keyword evidence="1" id="KW-1133">Transmembrane helix</keyword>
<dbReference type="RefSeq" id="XP_003151778.2">
    <property type="nucleotide sequence ID" value="XM_003151730.2"/>
</dbReference>
<dbReference type="AlphaFoldDB" id="A0A1S0TDX2"/>
<dbReference type="InParanoid" id="A0A1S0TDX2"/>
<feature type="transmembrane region" description="Helical" evidence="1">
    <location>
        <begin position="6"/>
        <end position="29"/>
    </location>
</feature>
<organism evidence="2">
    <name type="scientific">Loa loa</name>
    <name type="common">Eye worm</name>
    <name type="synonym">Filaria loa</name>
    <dbReference type="NCBI Taxonomy" id="7209"/>
    <lineage>
        <taxon>Eukaryota</taxon>
        <taxon>Metazoa</taxon>
        <taxon>Ecdysozoa</taxon>
        <taxon>Nematoda</taxon>
        <taxon>Chromadorea</taxon>
        <taxon>Rhabditida</taxon>
        <taxon>Spirurina</taxon>
        <taxon>Spiruromorpha</taxon>
        <taxon>Filarioidea</taxon>
        <taxon>Onchocercidae</taxon>
        <taxon>Loa</taxon>
    </lineage>
</organism>
<protein>
    <submittedName>
        <fullName evidence="2">Uncharacterized protein</fullName>
    </submittedName>
</protein>
<dbReference type="KEGG" id="loa:LOAG_16241"/>
<evidence type="ECO:0000313" key="2">
    <source>
        <dbReference type="EMBL" id="EFO12291.2"/>
    </source>
</evidence>